<dbReference type="InterPro" id="IPR016197">
    <property type="entry name" value="Chromo-like_dom_sf"/>
</dbReference>
<evidence type="ECO:0000256" key="2">
    <source>
        <dbReference type="ARBA" id="ARBA00011353"/>
    </source>
</evidence>
<dbReference type="PROSITE" id="PS50013">
    <property type="entry name" value="CHROMO_2"/>
    <property type="match status" value="1"/>
</dbReference>
<dbReference type="EMBL" id="GL385398">
    <property type="protein sequence ID" value="EJT73912.1"/>
    <property type="molecule type" value="Genomic_DNA"/>
</dbReference>
<feature type="compositionally biased region" description="Polar residues" evidence="4">
    <location>
        <begin position="128"/>
        <end position="146"/>
    </location>
</feature>
<dbReference type="Proteomes" id="UP000006039">
    <property type="component" value="Unassembled WGS sequence"/>
</dbReference>
<dbReference type="VEuPathDB" id="FungiDB:GGTG_07766"/>
<evidence type="ECO:0000256" key="3">
    <source>
        <dbReference type="ARBA" id="ARBA00023242"/>
    </source>
</evidence>
<dbReference type="PROSITE" id="PS00598">
    <property type="entry name" value="CHROMO_1"/>
    <property type="match status" value="1"/>
</dbReference>
<dbReference type="GeneID" id="20348224"/>
<dbReference type="STRING" id="644352.J3P2M0"/>
<dbReference type="OrthoDB" id="433924at2759"/>
<evidence type="ECO:0000313" key="7">
    <source>
        <dbReference type="EnsemblFungi" id="EJT73912"/>
    </source>
</evidence>
<comment type="subunit">
    <text evidence="2">Component of the NuA4 histone acetyltransferase complex.</text>
</comment>
<name>J3P2M0_GAET3</name>
<accession>J3P2M0</accession>
<evidence type="ECO:0000259" key="5">
    <source>
        <dbReference type="PROSITE" id="PS50013"/>
    </source>
</evidence>
<reference evidence="7" key="5">
    <citation type="submission" date="2018-04" db="UniProtKB">
        <authorList>
            <consortium name="EnsemblFungi"/>
        </authorList>
    </citation>
    <scope>IDENTIFICATION</scope>
    <source>
        <strain evidence="7">R3-111a-1</strain>
    </source>
</reference>
<evidence type="ECO:0000313" key="8">
    <source>
        <dbReference type="Proteomes" id="UP000006039"/>
    </source>
</evidence>
<dbReference type="GO" id="GO:0005634">
    <property type="term" value="C:nucleus"/>
    <property type="evidence" value="ECO:0007669"/>
    <property type="project" value="UniProtKB-SubCell"/>
</dbReference>
<organism evidence="6">
    <name type="scientific">Gaeumannomyces tritici (strain R3-111a-1)</name>
    <name type="common">Wheat and barley take-all root rot fungus</name>
    <name type="synonym">Gaeumannomyces graminis var. tritici</name>
    <dbReference type="NCBI Taxonomy" id="644352"/>
    <lineage>
        <taxon>Eukaryota</taxon>
        <taxon>Fungi</taxon>
        <taxon>Dikarya</taxon>
        <taxon>Ascomycota</taxon>
        <taxon>Pezizomycotina</taxon>
        <taxon>Sordariomycetes</taxon>
        <taxon>Sordariomycetidae</taxon>
        <taxon>Magnaporthales</taxon>
        <taxon>Magnaporthaceae</taxon>
        <taxon>Gaeumannomyces</taxon>
    </lineage>
</organism>
<dbReference type="eggNOG" id="KOG1911">
    <property type="taxonomic scope" value="Eukaryota"/>
</dbReference>
<keyword evidence="3" id="KW-0539">Nucleus</keyword>
<feature type="domain" description="Chromo" evidence="5">
    <location>
        <begin position="255"/>
        <end position="317"/>
    </location>
</feature>
<reference evidence="8" key="1">
    <citation type="submission" date="2010-07" db="EMBL/GenBank/DDBJ databases">
        <title>The genome sequence of Gaeumannomyces graminis var. tritici strain R3-111a-1.</title>
        <authorList>
            <consortium name="The Broad Institute Genome Sequencing Platform"/>
            <person name="Ma L.-J."/>
            <person name="Dead R."/>
            <person name="Young S."/>
            <person name="Zeng Q."/>
            <person name="Koehrsen M."/>
            <person name="Alvarado L."/>
            <person name="Berlin A."/>
            <person name="Chapman S.B."/>
            <person name="Chen Z."/>
            <person name="Freedman E."/>
            <person name="Gellesch M."/>
            <person name="Goldberg J."/>
            <person name="Griggs A."/>
            <person name="Gujja S."/>
            <person name="Heilman E.R."/>
            <person name="Heiman D."/>
            <person name="Hepburn T."/>
            <person name="Howarth C."/>
            <person name="Jen D."/>
            <person name="Larson L."/>
            <person name="Mehta T."/>
            <person name="Neiman D."/>
            <person name="Pearson M."/>
            <person name="Roberts A."/>
            <person name="Saif S."/>
            <person name="Shea T."/>
            <person name="Shenoy N."/>
            <person name="Sisk P."/>
            <person name="Stolte C."/>
            <person name="Sykes S."/>
            <person name="Walk T."/>
            <person name="White J."/>
            <person name="Yandava C."/>
            <person name="Haas B."/>
            <person name="Nusbaum C."/>
            <person name="Birren B."/>
        </authorList>
    </citation>
    <scope>NUCLEOTIDE SEQUENCE [LARGE SCALE GENOMIC DNA]</scope>
    <source>
        <strain evidence="8">R3-111a-1</strain>
    </source>
</reference>
<dbReference type="PANTHER" id="PTHR22812">
    <property type="entry name" value="CHROMOBOX PROTEIN"/>
    <property type="match status" value="1"/>
</dbReference>
<reference evidence="6" key="2">
    <citation type="submission" date="2010-07" db="EMBL/GenBank/DDBJ databases">
        <authorList>
            <consortium name="The Broad Institute Genome Sequencing Platform"/>
            <consortium name="Broad Institute Genome Sequencing Center for Infectious Disease"/>
            <person name="Ma L.-J."/>
            <person name="Dead R."/>
            <person name="Young S."/>
            <person name="Zeng Q."/>
            <person name="Koehrsen M."/>
            <person name="Alvarado L."/>
            <person name="Berlin A."/>
            <person name="Chapman S.B."/>
            <person name="Chen Z."/>
            <person name="Freedman E."/>
            <person name="Gellesch M."/>
            <person name="Goldberg J."/>
            <person name="Griggs A."/>
            <person name="Gujja S."/>
            <person name="Heilman E.R."/>
            <person name="Heiman D."/>
            <person name="Hepburn T."/>
            <person name="Howarth C."/>
            <person name="Jen D."/>
            <person name="Larson L."/>
            <person name="Mehta T."/>
            <person name="Neiman D."/>
            <person name="Pearson M."/>
            <person name="Roberts A."/>
            <person name="Saif S."/>
            <person name="Shea T."/>
            <person name="Shenoy N."/>
            <person name="Sisk P."/>
            <person name="Stolte C."/>
            <person name="Sykes S."/>
            <person name="Walk T."/>
            <person name="White J."/>
            <person name="Yandava C."/>
            <person name="Haas B."/>
            <person name="Nusbaum C."/>
            <person name="Birren B."/>
        </authorList>
    </citation>
    <scope>NUCLEOTIDE SEQUENCE</scope>
    <source>
        <strain evidence="6">R3-111a-1</strain>
    </source>
</reference>
<dbReference type="HOGENOM" id="CLU_787719_0_0_1"/>
<feature type="region of interest" description="Disordered" evidence="4">
    <location>
        <begin position="52"/>
        <end position="211"/>
    </location>
</feature>
<feature type="compositionally biased region" description="Acidic residues" evidence="4">
    <location>
        <begin position="75"/>
        <end position="90"/>
    </location>
</feature>
<evidence type="ECO:0000256" key="4">
    <source>
        <dbReference type="SAM" id="MobiDB-lite"/>
    </source>
</evidence>
<evidence type="ECO:0000256" key="1">
    <source>
        <dbReference type="ARBA" id="ARBA00004123"/>
    </source>
</evidence>
<gene>
    <name evidence="7" type="primary">20348224</name>
    <name evidence="6" type="ORF">GGTG_07766</name>
</gene>
<dbReference type="GO" id="GO:0006338">
    <property type="term" value="P:chromatin remodeling"/>
    <property type="evidence" value="ECO:0007669"/>
    <property type="project" value="UniProtKB-ARBA"/>
</dbReference>
<dbReference type="Gene3D" id="2.40.50.40">
    <property type="match status" value="1"/>
</dbReference>
<dbReference type="InterPro" id="IPR023780">
    <property type="entry name" value="Chromo_domain"/>
</dbReference>
<dbReference type="SMART" id="SM00298">
    <property type="entry name" value="CHROMO"/>
    <property type="match status" value="1"/>
</dbReference>
<dbReference type="SUPFAM" id="SSF54160">
    <property type="entry name" value="Chromo domain-like"/>
    <property type="match status" value="1"/>
</dbReference>
<feature type="region of interest" description="Disordered" evidence="4">
    <location>
        <begin position="300"/>
        <end position="381"/>
    </location>
</feature>
<proteinExistence type="predicted"/>
<protein>
    <recommendedName>
        <fullName evidence="5">Chromo domain-containing protein</fullName>
    </recommendedName>
</protein>
<sequence length="381" mass="40264">MNAFFDSPRTVFFGRSEVHQQVEAMPPPLPFEEEEEVPPVFIQSDIGLQNGVGAANNAASEDEAEPVGGGALSPLEDDEDEDNDEDDGDIVNEIGPAPVADMDIDGDASPASAPTTNGRKRGRPSLSAAGSRNSTPAKTPSRSTGAKTPRNFKRAIASKVTPSTTGAKRGRKRKADDGDASGAAPAAKKARAPRTIREEREPTRAVSKRGAAVAAKETFATALKVKITKVEVPAATGKRRGRKPAAAAVKANQDWEVEEIVDAGVIGPNGKPKTYLVKWKGYSADDNTWEPRKNLTGCPELLRAFDAKTQPEKASTAKKTPGRKPSVKAGRKAAAEKPAPAVGPAEKKEPRKPPVERKLAVPKKAAKSTGTGRRGRPPAKK</sequence>
<dbReference type="EnsemblFungi" id="EJT73912">
    <property type="protein sequence ID" value="EJT73912"/>
    <property type="gene ID" value="GGTG_07766"/>
</dbReference>
<dbReference type="CDD" id="cd00024">
    <property type="entry name" value="CD_CSD"/>
    <property type="match status" value="1"/>
</dbReference>
<comment type="subcellular location">
    <subcellularLocation>
        <location evidence="1">Nucleus</location>
    </subcellularLocation>
</comment>
<keyword evidence="8" id="KW-1185">Reference proteome</keyword>
<evidence type="ECO:0000313" key="6">
    <source>
        <dbReference type="EMBL" id="EJT73912.1"/>
    </source>
</evidence>
<dbReference type="Pfam" id="PF00385">
    <property type="entry name" value="Chromo"/>
    <property type="match status" value="1"/>
</dbReference>
<dbReference type="InterPro" id="IPR051219">
    <property type="entry name" value="Heterochromatin_chromo-domain"/>
</dbReference>
<dbReference type="RefSeq" id="XP_009223856.1">
    <property type="nucleotide sequence ID" value="XM_009225592.1"/>
</dbReference>
<dbReference type="InterPro" id="IPR000953">
    <property type="entry name" value="Chromo/chromo_shadow_dom"/>
</dbReference>
<reference evidence="6" key="3">
    <citation type="submission" date="2010-09" db="EMBL/GenBank/DDBJ databases">
        <title>Annotation of Gaeumannomyces graminis var. tritici R3-111a-1.</title>
        <authorList>
            <consortium name="The Broad Institute Genome Sequencing Platform"/>
            <person name="Ma L.-J."/>
            <person name="Dead R."/>
            <person name="Young S.K."/>
            <person name="Zeng Q."/>
            <person name="Gargeya S."/>
            <person name="Fitzgerald M."/>
            <person name="Haas B."/>
            <person name="Abouelleil A."/>
            <person name="Alvarado L."/>
            <person name="Arachchi H.M."/>
            <person name="Berlin A."/>
            <person name="Brown A."/>
            <person name="Chapman S.B."/>
            <person name="Chen Z."/>
            <person name="Dunbar C."/>
            <person name="Freedman E."/>
            <person name="Gearin G."/>
            <person name="Gellesch M."/>
            <person name="Goldberg J."/>
            <person name="Griggs A."/>
            <person name="Gujja S."/>
            <person name="Heiman D."/>
            <person name="Howarth C."/>
            <person name="Larson L."/>
            <person name="Lui A."/>
            <person name="MacDonald P.J.P."/>
            <person name="Mehta T."/>
            <person name="Montmayeur A."/>
            <person name="Murphy C."/>
            <person name="Neiman D."/>
            <person name="Pearson M."/>
            <person name="Priest M."/>
            <person name="Roberts A."/>
            <person name="Saif S."/>
            <person name="Shea T."/>
            <person name="Shenoy N."/>
            <person name="Sisk P."/>
            <person name="Stolte C."/>
            <person name="Sykes S."/>
            <person name="Yandava C."/>
            <person name="Wortman J."/>
            <person name="Nusbaum C."/>
            <person name="Birren B."/>
        </authorList>
    </citation>
    <scope>NUCLEOTIDE SEQUENCE</scope>
    <source>
        <strain evidence="6">R3-111a-1</strain>
    </source>
</reference>
<feature type="compositionally biased region" description="Basic and acidic residues" evidence="4">
    <location>
        <begin position="345"/>
        <end position="359"/>
    </location>
</feature>
<reference evidence="7" key="4">
    <citation type="journal article" date="2015" name="G3 (Bethesda)">
        <title>Genome sequences of three phytopathogenic species of the Magnaporthaceae family of fungi.</title>
        <authorList>
            <person name="Okagaki L.H."/>
            <person name="Nunes C.C."/>
            <person name="Sailsbery J."/>
            <person name="Clay B."/>
            <person name="Brown D."/>
            <person name="John T."/>
            <person name="Oh Y."/>
            <person name="Young N."/>
            <person name="Fitzgerald M."/>
            <person name="Haas B.J."/>
            <person name="Zeng Q."/>
            <person name="Young S."/>
            <person name="Adiconis X."/>
            <person name="Fan L."/>
            <person name="Levin J.Z."/>
            <person name="Mitchell T.K."/>
            <person name="Okubara P.A."/>
            <person name="Farman M.L."/>
            <person name="Kohn L.M."/>
            <person name="Birren B."/>
            <person name="Ma L.-J."/>
            <person name="Dean R.A."/>
        </authorList>
    </citation>
    <scope>NUCLEOTIDE SEQUENCE</scope>
    <source>
        <strain evidence="7">R3-111a-1</strain>
    </source>
</reference>
<dbReference type="AlphaFoldDB" id="J3P2M0"/>
<feature type="compositionally biased region" description="Basic residues" evidence="4">
    <location>
        <begin position="320"/>
        <end position="331"/>
    </location>
</feature>
<dbReference type="InterPro" id="IPR023779">
    <property type="entry name" value="Chromodomain_CS"/>
</dbReference>